<keyword evidence="1" id="KW-1133">Transmembrane helix</keyword>
<keyword evidence="3" id="KW-0012">Acyltransferase</keyword>
<dbReference type="EMBL" id="WSRS01000005">
    <property type="protein sequence ID" value="MVX58270.1"/>
    <property type="molecule type" value="Genomic_DNA"/>
</dbReference>
<dbReference type="InterPro" id="IPR002656">
    <property type="entry name" value="Acyl_transf_3_dom"/>
</dbReference>
<accession>A0A7X3KB68</accession>
<dbReference type="SUPFAM" id="SSF52266">
    <property type="entry name" value="SGNH hydrolase"/>
    <property type="match status" value="1"/>
</dbReference>
<proteinExistence type="predicted"/>
<dbReference type="GO" id="GO:0009103">
    <property type="term" value="P:lipopolysaccharide biosynthetic process"/>
    <property type="evidence" value="ECO:0007669"/>
    <property type="project" value="TreeGrafter"/>
</dbReference>
<reference evidence="3 4" key="1">
    <citation type="submission" date="2019-12" db="EMBL/GenBank/DDBJ databases">
        <title>Microbes associate with the intestines of laboratory mice.</title>
        <authorList>
            <person name="Navarre W."/>
            <person name="Wong E."/>
        </authorList>
    </citation>
    <scope>NUCLEOTIDE SEQUENCE [LARGE SCALE GENOMIC DNA]</scope>
    <source>
        <strain evidence="3 4">NM51_B2-22</strain>
    </source>
</reference>
<dbReference type="PANTHER" id="PTHR23028:SF53">
    <property type="entry name" value="ACYL_TRANSF_3 DOMAIN-CONTAINING PROTEIN"/>
    <property type="match status" value="1"/>
</dbReference>
<dbReference type="PANTHER" id="PTHR23028">
    <property type="entry name" value="ACETYLTRANSFERASE"/>
    <property type="match status" value="1"/>
</dbReference>
<dbReference type="GO" id="GO:0016747">
    <property type="term" value="F:acyltransferase activity, transferring groups other than amino-acyl groups"/>
    <property type="evidence" value="ECO:0007669"/>
    <property type="project" value="InterPro"/>
</dbReference>
<dbReference type="RefSeq" id="WP_160332099.1">
    <property type="nucleotide sequence ID" value="NZ_WSRS01000005.1"/>
</dbReference>
<keyword evidence="1" id="KW-0472">Membrane</keyword>
<keyword evidence="3" id="KW-0808">Transferase</keyword>
<feature type="transmembrane region" description="Helical" evidence="1">
    <location>
        <begin position="362"/>
        <end position="380"/>
    </location>
</feature>
<organism evidence="3 4">
    <name type="scientific">Streptococcus danieliae</name>
    <dbReference type="NCBI Taxonomy" id="747656"/>
    <lineage>
        <taxon>Bacteria</taxon>
        <taxon>Bacillati</taxon>
        <taxon>Bacillota</taxon>
        <taxon>Bacilli</taxon>
        <taxon>Lactobacillales</taxon>
        <taxon>Streptococcaceae</taxon>
        <taxon>Streptococcus</taxon>
    </lineage>
</organism>
<sequence length="606" mass="67600">MRIRWFSCVRVLGLLWVLLYHFYPKYFPGGFVGVDVFFTFSGFLITALMIDEVDRTGQVDMQAFLRRRLYRIVPPVVLMLLVALPLTWLVRLEYVADLPTQVAGVLGYVTNLYEMLTGGNYEDQFIPHLFVHNWSLAVEVHFYLLWSFLLYRLAKRSRNTSQFRGSVITLSLPLLVVSYGTMVLGLLLGASPSMLYFASLSHLFPFFFGSLLAAMTGVSSLSLSFEKRLEHSNWPGIILGSLLGVVILTGLLIGLRFDQHITYLGGLALAALAATVLIRSLRLLHNQLPDVAEPAWLTFLADTSYGVYLFHWPLYSIFKDQLVHWQAVFLTVLLSYTFAAFSFYIVEPILAGRQHFNKSARMIMVLVLVGFVTASGVRLYQAPVMTNFARDMAANNMAQSAQGLERLYYQVNPTARLAKQEAEPEIESLSVPGGLSLIGDSVALRANTQLNQVFPDGNIDAAGSRNLTQARAIMNAQAQAGILGKTVVLGIGVNIVSNYKEELDGIIKDLPKGHRLVLVTPYDGNSDQYVEATAEETWKYELKLARKHSFITLADWHKVSLNHPEMWEDSDNIHFGGTGEAIQVGAKIYAETVRQAVEAAQAKPAK</sequence>
<keyword evidence="1" id="KW-0812">Transmembrane</keyword>
<dbReference type="AlphaFoldDB" id="A0A7X3KB68"/>
<feature type="domain" description="Acyltransferase 3" evidence="2">
    <location>
        <begin position="4"/>
        <end position="341"/>
    </location>
</feature>
<feature type="transmembrane region" description="Helical" evidence="1">
    <location>
        <begin position="327"/>
        <end position="350"/>
    </location>
</feature>
<gene>
    <name evidence="3" type="ORF">E5983_01095</name>
</gene>
<dbReference type="InterPro" id="IPR050879">
    <property type="entry name" value="Acyltransferase_3"/>
</dbReference>
<evidence type="ECO:0000313" key="4">
    <source>
        <dbReference type="Proteomes" id="UP000461595"/>
    </source>
</evidence>
<feature type="transmembrane region" description="Helical" evidence="1">
    <location>
        <begin position="69"/>
        <end position="90"/>
    </location>
</feature>
<feature type="transmembrane region" description="Helical" evidence="1">
    <location>
        <begin position="166"/>
        <end position="191"/>
    </location>
</feature>
<dbReference type="Pfam" id="PF01757">
    <property type="entry name" value="Acyl_transf_3"/>
    <property type="match status" value="1"/>
</dbReference>
<dbReference type="OrthoDB" id="9796461at2"/>
<evidence type="ECO:0000256" key="1">
    <source>
        <dbReference type="SAM" id="Phobius"/>
    </source>
</evidence>
<evidence type="ECO:0000259" key="2">
    <source>
        <dbReference type="Pfam" id="PF01757"/>
    </source>
</evidence>
<feature type="transmembrane region" description="Helical" evidence="1">
    <location>
        <begin position="203"/>
        <end position="225"/>
    </location>
</feature>
<protein>
    <submittedName>
        <fullName evidence="3">Acyltransferase family protein</fullName>
    </submittedName>
</protein>
<feature type="transmembrane region" description="Helical" evidence="1">
    <location>
        <begin position="29"/>
        <end position="48"/>
    </location>
</feature>
<dbReference type="GO" id="GO:0016020">
    <property type="term" value="C:membrane"/>
    <property type="evidence" value="ECO:0007669"/>
    <property type="project" value="TreeGrafter"/>
</dbReference>
<feature type="transmembrane region" description="Helical" evidence="1">
    <location>
        <begin position="7"/>
        <end position="23"/>
    </location>
</feature>
<feature type="transmembrane region" description="Helical" evidence="1">
    <location>
        <begin position="261"/>
        <end position="284"/>
    </location>
</feature>
<feature type="transmembrane region" description="Helical" evidence="1">
    <location>
        <begin position="134"/>
        <end position="154"/>
    </location>
</feature>
<feature type="transmembrane region" description="Helical" evidence="1">
    <location>
        <begin position="237"/>
        <end position="255"/>
    </location>
</feature>
<dbReference type="Proteomes" id="UP000461595">
    <property type="component" value="Unassembled WGS sequence"/>
</dbReference>
<name>A0A7X3KB68_9STRE</name>
<feature type="transmembrane region" description="Helical" evidence="1">
    <location>
        <begin position="296"/>
        <end position="315"/>
    </location>
</feature>
<comment type="caution">
    <text evidence="3">The sequence shown here is derived from an EMBL/GenBank/DDBJ whole genome shotgun (WGS) entry which is preliminary data.</text>
</comment>
<evidence type="ECO:0000313" key="3">
    <source>
        <dbReference type="EMBL" id="MVX58270.1"/>
    </source>
</evidence>